<feature type="transmembrane region" description="Helical" evidence="3">
    <location>
        <begin position="521"/>
        <end position="544"/>
    </location>
</feature>
<evidence type="ECO:0000256" key="1">
    <source>
        <dbReference type="ARBA" id="ARBA00022614"/>
    </source>
</evidence>
<keyword evidence="3" id="KW-0472">Membrane</keyword>
<protein>
    <submittedName>
        <fullName evidence="4">Uncharacterized protein</fullName>
    </submittedName>
</protein>
<dbReference type="PANTHER" id="PTHR11319">
    <property type="entry name" value="G PROTEIN-COUPLED RECEPTOR-RELATED"/>
    <property type="match status" value="1"/>
</dbReference>
<dbReference type="PANTHER" id="PTHR11319:SF35">
    <property type="entry name" value="OUTER MEMBRANE PROTEIN PMPC-RELATED"/>
    <property type="match status" value="1"/>
</dbReference>
<keyword evidence="2" id="KW-0677">Repeat</keyword>
<accession>A0A9Q1CQX9</accession>
<dbReference type="Gene3D" id="3.80.10.10">
    <property type="entry name" value="Ribonuclease Inhibitor"/>
    <property type="match status" value="1"/>
</dbReference>
<keyword evidence="5" id="KW-1185">Reference proteome</keyword>
<dbReference type="InterPro" id="IPR001611">
    <property type="entry name" value="Leu-rich_rpt"/>
</dbReference>
<name>A0A9Q1CQX9_HOLLE</name>
<feature type="transmembrane region" description="Helical" evidence="3">
    <location>
        <begin position="406"/>
        <end position="424"/>
    </location>
</feature>
<comment type="caution">
    <text evidence="4">The sequence shown here is derived from an EMBL/GenBank/DDBJ whole genome shotgun (WGS) entry which is preliminary data.</text>
</comment>
<dbReference type="EMBL" id="JAIZAY010000001">
    <property type="protein sequence ID" value="KAJ8049435.1"/>
    <property type="molecule type" value="Genomic_DNA"/>
</dbReference>
<feature type="transmembrane region" description="Helical" evidence="3">
    <location>
        <begin position="366"/>
        <end position="385"/>
    </location>
</feature>
<dbReference type="Pfam" id="PF13855">
    <property type="entry name" value="LRR_8"/>
    <property type="match status" value="1"/>
</dbReference>
<evidence type="ECO:0000313" key="5">
    <source>
        <dbReference type="Proteomes" id="UP001152320"/>
    </source>
</evidence>
<evidence type="ECO:0000256" key="2">
    <source>
        <dbReference type="ARBA" id="ARBA00022737"/>
    </source>
</evidence>
<dbReference type="SUPFAM" id="SSF52058">
    <property type="entry name" value="L domain-like"/>
    <property type="match status" value="1"/>
</dbReference>
<dbReference type="SMART" id="SM01411">
    <property type="entry name" value="Ephrin_rec_like"/>
    <property type="match status" value="2"/>
</dbReference>
<keyword evidence="3" id="KW-1133">Transmembrane helix</keyword>
<dbReference type="InterPro" id="IPR003591">
    <property type="entry name" value="Leu-rich_rpt_typical-subtyp"/>
</dbReference>
<dbReference type="InterPro" id="IPR032675">
    <property type="entry name" value="LRR_dom_sf"/>
</dbReference>
<dbReference type="SMART" id="SM00369">
    <property type="entry name" value="LRR_TYP"/>
    <property type="match status" value="2"/>
</dbReference>
<dbReference type="AlphaFoldDB" id="A0A9Q1CQX9"/>
<feature type="transmembrane region" description="Helical" evidence="3">
    <location>
        <begin position="472"/>
        <end position="493"/>
    </location>
</feature>
<sequence length="727" mass="83514">MGNVSFFCFIARLFKTNQMTYLASRLFKPSNKTYQLRVLFISDNRLEYLADDVFHGLPNLEVVYLYENNFINLTNSSFNNDKIKEIHLYGNKLIQIDNIVIAGLTENTKFYIDCEKIEEIHQPTVELTCVKRRFVPNVSIPTAMRPIVENAGFTCGDKTCSPCPRGSFGRHGKCITCPIGGFYQDKIGAWTKNRTELFCKFCPVGTWVNTGNGTALGECTDCPDGTNRSIVAGYRGCHCSEIYGRRNRFEECVVCLEEGIICNGKDYKHLKLGYYWNWDIPEANVTMYQKFADNLDTENRNYDSNLNYSGDFPRPFKCPRLHSCTNTTGGVENLCPEGYAGWFCSKCDKRFYSVLTYCIPCPSTEWLALEVALICCACVILYAIAVRMYKIDRFRNRHGRHFLDQVVSRGKIALGFYQVLGEFFTSVHDVYWAQTLEVIGDVVSIIELNIFRLVIRPKCFDEKLQLNPKLEFVIGMIFPCALISLSATIIWLLKAWNKIKSKYAGISEADIALIKNVKSKLLTGVVVLLVISYPPICTSIFQLYPGSCEKYCLDRHNTTCRTLLRSDYGLPCENMEIYHKFAYISTVMYVFGFPVVLYLLMRKNSAHILAHQPRGYPSEINYQTDDDIQNLVDDNSRTRRNPVWIDFLCENYKPQFWYWEIVELTRKVSQTALISVIGWENKITVLSTSSISILFLTLHARYMPMKSKFEQRLQVGVCLQGPFENFN</sequence>
<proteinExistence type="predicted"/>
<evidence type="ECO:0000313" key="4">
    <source>
        <dbReference type="EMBL" id="KAJ8049435.1"/>
    </source>
</evidence>
<gene>
    <name evidence="4" type="ORF">HOLleu_02184</name>
</gene>
<evidence type="ECO:0000256" key="3">
    <source>
        <dbReference type="SAM" id="Phobius"/>
    </source>
</evidence>
<feature type="transmembrane region" description="Helical" evidence="3">
    <location>
        <begin position="581"/>
        <end position="601"/>
    </location>
</feature>
<keyword evidence="1" id="KW-0433">Leucine-rich repeat</keyword>
<dbReference type="OrthoDB" id="676979at2759"/>
<dbReference type="Proteomes" id="UP001152320">
    <property type="component" value="Chromosome 1"/>
</dbReference>
<organism evidence="4 5">
    <name type="scientific">Holothuria leucospilota</name>
    <name type="common">Black long sea cucumber</name>
    <name type="synonym">Mertensiothuria leucospilota</name>
    <dbReference type="NCBI Taxonomy" id="206669"/>
    <lineage>
        <taxon>Eukaryota</taxon>
        <taxon>Metazoa</taxon>
        <taxon>Echinodermata</taxon>
        <taxon>Eleutherozoa</taxon>
        <taxon>Echinozoa</taxon>
        <taxon>Holothuroidea</taxon>
        <taxon>Aspidochirotacea</taxon>
        <taxon>Aspidochirotida</taxon>
        <taxon>Holothuriidae</taxon>
        <taxon>Holothuria</taxon>
    </lineage>
</organism>
<keyword evidence="3" id="KW-0812">Transmembrane</keyword>
<reference evidence="4" key="1">
    <citation type="submission" date="2021-10" db="EMBL/GenBank/DDBJ databases">
        <title>Tropical sea cucumber genome reveals ecological adaptation and Cuvierian tubules defense mechanism.</title>
        <authorList>
            <person name="Chen T."/>
        </authorList>
    </citation>
    <scope>NUCLEOTIDE SEQUENCE</scope>
    <source>
        <strain evidence="4">Nanhai2018</strain>
        <tissue evidence="4">Muscle</tissue>
    </source>
</reference>